<dbReference type="Proteomes" id="UP000184550">
    <property type="component" value="Unassembled WGS sequence"/>
</dbReference>
<accession>A0A7Z9DX24</accession>
<reference evidence="1" key="1">
    <citation type="submission" date="2019-10" db="EMBL/GenBank/DDBJ databases">
        <authorList>
            <consortium name="Genoscope - CEA"/>
            <person name="William W."/>
        </authorList>
    </citation>
    <scope>NUCLEOTIDE SEQUENCE [LARGE SCALE GENOMIC DNA]</scope>
    <source>
        <strain evidence="1">BBR_PRJEB10992</strain>
    </source>
</reference>
<evidence type="ECO:0000313" key="2">
    <source>
        <dbReference type="Proteomes" id="UP000184550"/>
    </source>
</evidence>
<evidence type="ECO:0000313" key="1">
    <source>
        <dbReference type="EMBL" id="VXD15975.1"/>
    </source>
</evidence>
<dbReference type="RefSeq" id="WP_083619780.1">
    <property type="nucleotide sequence ID" value="NZ_LR734863.1"/>
</dbReference>
<proteinExistence type="predicted"/>
<sequence>MTQSDDGESIVQAILAKIGYHRYRLNITQSQMAELLNTRFKKSTVSSLNRQQLTDFLTEIETVISIEELQF</sequence>
<name>A0A7Z9DX24_9CYAN</name>
<dbReference type="EMBL" id="CZCU02000126">
    <property type="protein sequence ID" value="VXD15975.1"/>
    <property type="molecule type" value="Genomic_DNA"/>
</dbReference>
<organism evidence="1 2">
    <name type="scientific">Planktothrix serta PCC 8927</name>
    <dbReference type="NCBI Taxonomy" id="671068"/>
    <lineage>
        <taxon>Bacteria</taxon>
        <taxon>Bacillati</taxon>
        <taxon>Cyanobacteriota</taxon>
        <taxon>Cyanophyceae</taxon>
        <taxon>Oscillatoriophycideae</taxon>
        <taxon>Oscillatoriales</taxon>
        <taxon>Microcoleaceae</taxon>
        <taxon>Planktothrix</taxon>
    </lineage>
</organism>
<comment type="caution">
    <text evidence="1">The sequence shown here is derived from an EMBL/GenBank/DDBJ whole genome shotgun (WGS) entry which is preliminary data.</text>
</comment>
<dbReference type="AlphaFoldDB" id="A0A7Z9DX24"/>
<keyword evidence="2" id="KW-1185">Reference proteome</keyword>
<gene>
    <name evidence="1" type="ORF">PL8927_510009</name>
</gene>
<protein>
    <submittedName>
        <fullName evidence="1">Uncharacterized protein</fullName>
    </submittedName>
</protein>